<reference evidence="2" key="1">
    <citation type="submission" date="2022-06" db="EMBL/GenBank/DDBJ databases">
        <authorList>
            <person name="Berger JAMES D."/>
            <person name="Berger JAMES D."/>
        </authorList>
    </citation>
    <scope>NUCLEOTIDE SEQUENCE [LARGE SCALE GENOMIC DNA]</scope>
</reference>
<organism evidence="2 3">
    <name type="scientific">Trichobilharzia regenti</name>
    <name type="common">Nasal bird schistosome</name>
    <dbReference type="NCBI Taxonomy" id="157069"/>
    <lineage>
        <taxon>Eukaryota</taxon>
        <taxon>Metazoa</taxon>
        <taxon>Spiralia</taxon>
        <taxon>Lophotrochozoa</taxon>
        <taxon>Platyhelminthes</taxon>
        <taxon>Trematoda</taxon>
        <taxon>Digenea</taxon>
        <taxon>Strigeidida</taxon>
        <taxon>Schistosomatoidea</taxon>
        <taxon>Schistosomatidae</taxon>
        <taxon>Trichobilharzia</taxon>
    </lineage>
</organism>
<name>A0AA85JIY1_TRIRE</name>
<evidence type="ECO:0000313" key="2">
    <source>
        <dbReference type="Proteomes" id="UP000050795"/>
    </source>
</evidence>
<feature type="compositionally biased region" description="Polar residues" evidence="1">
    <location>
        <begin position="181"/>
        <end position="200"/>
    </location>
</feature>
<protein>
    <submittedName>
        <fullName evidence="3">Uncharacterized protein</fullName>
    </submittedName>
</protein>
<evidence type="ECO:0000256" key="1">
    <source>
        <dbReference type="SAM" id="MobiDB-lite"/>
    </source>
</evidence>
<accession>A0AA85JIY1</accession>
<proteinExistence type="predicted"/>
<feature type="compositionally biased region" description="Polar residues" evidence="1">
    <location>
        <begin position="231"/>
        <end position="242"/>
    </location>
</feature>
<dbReference type="WBParaSite" id="TREG1_23170.1">
    <property type="protein sequence ID" value="TREG1_23170.1"/>
    <property type="gene ID" value="TREG1_23170"/>
</dbReference>
<reference evidence="3" key="2">
    <citation type="submission" date="2023-11" db="UniProtKB">
        <authorList>
            <consortium name="WormBaseParasite"/>
        </authorList>
    </citation>
    <scope>IDENTIFICATION</scope>
</reference>
<feature type="compositionally biased region" description="Low complexity" evidence="1">
    <location>
        <begin position="210"/>
        <end position="224"/>
    </location>
</feature>
<sequence>MPGCRRTKKVYNSEDAFRPSQYSVARTSENGLRNYGNALDDRTKQIFYRSVPENIMKETIYGQRYYQQPYLQNSNMSMTNEMDTYRPVRGSIPESVRDPVYGQRYYSQQRSPQGQNLNIRRELDTNYSEYDYNKPINSYKEVTSYSRPYQRTENVDNIRPVYSYNVDDVPNAGNIRETYQPRYNSPIPSRSNPPTNTLVESRNIRETYQPRYNSPYPSRSNPPNDVLPEPSSISNNGNTYSYSAPHRQNVEIVYADGRQSRYID</sequence>
<evidence type="ECO:0000313" key="3">
    <source>
        <dbReference type="WBParaSite" id="TREG1_23170.1"/>
    </source>
</evidence>
<dbReference type="AlphaFoldDB" id="A0AA85JIY1"/>
<keyword evidence="2" id="KW-1185">Reference proteome</keyword>
<feature type="region of interest" description="Disordered" evidence="1">
    <location>
        <begin position="168"/>
        <end position="244"/>
    </location>
</feature>
<dbReference type="Proteomes" id="UP000050795">
    <property type="component" value="Unassembled WGS sequence"/>
</dbReference>